<comment type="caution">
    <text evidence="2">The sequence shown here is derived from an EMBL/GenBank/DDBJ whole genome shotgun (WGS) entry which is preliminary data.</text>
</comment>
<dbReference type="Gene3D" id="3.40.630.30">
    <property type="match status" value="1"/>
</dbReference>
<organism evidence="2 3">
    <name type="scientific">Paenibacillus residui</name>
    <dbReference type="NCBI Taxonomy" id="629724"/>
    <lineage>
        <taxon>Bacteria</taxon>
        <taxon>Bacillati</taxon>
        <taxon>Bacillota</taxon>
        <taxon>Bacilli</taxon>
        <taxon>Bacillales</taxon>
        <taxon>Paenibacillaceae</taxon>
        <taxon>Paenibacillus</taxon>
    </lineage>
</organism>
<proteinExistence type="predicted"/>
<dbReference type="Pfam" id="PF13527">
    <property type="entry name" value="Acetyltransf_9"/>
    <property type="match status" value="1"/>
</dbReference>
<dbReference type="CDD" id="cd04301">
    <property type="entry name" value="NAT_SF"/>
    <property type="match status" value="1"/>
</dbReference>
<protein>
    <submittedName>
        <fullName evidence="2">GNAT family N-acetyltransferase</fullName>
        <ecNumber evidence="2">2.3.1.-</ecNumber>
    </submittedName>
</protein>
<keyword evidence="3" id="KW-1185">Reference proteome</keyword>
<name>A0ABW3DFT2_9BACL</name>
<dbReference type="InterPro" id="IPR016181">
    <property type="entry name" value="Acyl_CoA_acyltransferase"/>
</dbReference>
<keyword evidence="2" id="KW-0012">Acyltransferase</keyword>
<sequence>MEIRCLLTQQQLDEAAKLSDSIFRDSEQVSMQAAFPGVFSEALGQSYGAFDNGKLVSFMGLVPAVLRIGEARLPIYSLGSVCTHPDYRGQGTASEILTKILEHIDRAGASLLLVSGGRSLYTRAGCCTYGQVHRFLWEEGQPLPSRPVPEGTVLRELAPTDWFRLYELASGRRSRYEQSVWDLAGLIHAEALSTCYKLQHKVLVAENAEGDLLTFAVIGVPYSDTPKREPHLIEWGGAAEGMPALLSYAIRTYGLKKLNIPVPWHEDKLAAELAGLPCNTGKATGTVYIVNPERLLGHMYPYLKSVDAGAADSLRITRLEDGRTSVALDGWTAELTVQETVSMFFDPAPEFQAPEELKKRLSALFPIPFPYDAGLNYV</sequence>
<keyword evidence="2" id="KW-0808">Transferase</keyword>
<evidence type="ECO:0000313" key="3">
    <source>
        <dbReference type="Proteomes" id="UP001597120"/>
    </source>
</evidence>
<dbReference type="InterPro" id="IPR000182">
    <property type="entry name" value="GNAT_dom"/>
</dbReference>
<gene>
    <name evidence="2" type="ORF">ACFQ03_19890</name>
</gene>
<dbReference type="PROSITE" id="PS51186">
    <property type="entry name" value="GNAT"/>
    <property type="match status" value="1"/>
</dbReference>
<evidence type="ECO:0000259" key="1">
    <source>
        <dbReference type="PROSITE" id="PS51186"/>
    </source>
</evidence>
<dbReference type="SUPFAM" id="SSF55729">
    <property type="entry name" value="Acyl-CoA N-acyltransferases (Nat)"/>
    <property type="match status" value="1"/>
</dbReference>
<dbReference type="GO" id="GO:0016746">
    <property type="term" value="F:acyltransferase activity"/>
    <property type="evidence" value="ECO:0007669"/>
    <property type="project" value="UniProtKB-KW"/>
</dbReference>
<accession>A0ABW3DFT2</accession>
<dbReference type="Proteomes" id="UP001597120">
    <property type="component" value="Unassembled WGS sequence"/>
</dbReference>
<dbReference type="EC" id="2.3.1.-" evidence="2"/>
<reference evidence="3" key="1">
    <citation type="journal article" date="2019" name="Int. J. Syst. Evol. Microbiol.">
        <title>The Global Catalogue of Microorganisms (GCM) 10K type strain sequencing project: providing services to taxonomists for standard genome sequencing and annotation.</title>
        <authorList>
            <consortium name="The Broad Institute Genomics Platform"/>
            <consortium name="The Broad Institute Genome Sequencing Center for Infectious Disease"/>
            <person name="Wu L."/>
            <person name="Ma J."/>
        </authorList>
    </citation>
    <scope>NUCLEOTIDE SEQUENCE [LARGE SCALE GENOMIC DNA]</scope>
    <source>
        <strain evidence="3">CCUG 57263</strain>
    </source>
</reference>
<evidence type="ECO:0000313" key="2">
    <source>
        <dbReference type="EMBL" id="MFD0871404.1"/>
    </source>
</evidence>
<dbReference type="RefSeq" id="WP_379290416.1">
    <property type="nucleotide sequence ID" value="NZ_JBHTIU010000081.1"/>
</dbReference>
<dbReference type="EMBL" id="JBHTIU010000081">
    <property type="protein sequence ID" value="MFD0871404.1"/>
    <property type="molecule type" value="Genomic_DNA"/>
</dbReference>
<feature type="domain" description="N-acetyltransferase" evidence="1">
    <location>
        <begin position="1"/>
        <end position="144"/>
    </location>
</feature>